<reference evidence="2 3" key="1">
    <citation type="submission" date="2018-11" db="EMBL/GenBank/DDBJ databases">
        <title>Genomic Encyclopedia of Type Strains, Phase IV (KMG-IV): sequencing the most valuable type-strain genomes for metagenomic binning, comparative biology and taxonomic classification.</title>
        <authorList>
            <person name="Goeker M."/>
        </authorList>
    </citation>
    <scope>NUCLEOTIDE SEQUENCE [LARGE SCALE GENOMIC DNA]</scope>
    <source>
        <strain evidence="2 3">DSM 21945</strain>
    </source>
</reference>
<keyword evidence="1" id="KW-1133">Transmembrane helix</keyword>
<keyword evidence="1" id="KW-0472">Membrane</keyword>
<proteinExistence type="predicted"/>
<accession>A0A3N1PK69</accession>
<dbReference type="EMBL" id="RJUL01000004">
    <property type="protein sequence ID" value="ROQ27581.1"/>
    <property type="molecule type" value="Genomic_DNA"/>
</dbReference>
<keyword evidence="3" id="KW-1185">Reference proteome</keyword>
<evidence type="ECO:0000313" key="2">
    <source>
        <dbReference type="EMBL" id="ROQ27581.1"/>
    </source>
</evidence>
<name>A0A3N1PK69_9GAMM</name>
<evidence type="ECO:0000313" key="3">
    <source>
        <dbReference type="Proteomes" id="UP000268033"/>
    </source>
</evidence>
<dbReference type="RefSeq" id="WP_148049829.1">
    <property type="nucleotide sequence ID" value="NZ_RJUL01000004.1"/>
</dbReference>
<organism evidence="2 3">
    <name type="scientific">Gallaecimonas pentaromativorans</name>
    <dbReference type="NCBI Taxonomy" id="584787"/>
    <lineage>
        <taxon>Bacteria</taxon>
        <taxon>Pseudomonadati</taxon>
        <taxon>Pseudomonadota</taxon>
        <taxon>Gammaproteobacteria</taxon>
        <taxon>Enterobacterales</taxon>
        <taxon>Gallaecimonadaceae</taxon>
        <taxon>Gallaecimonas</taxon>
    </lineage>
</organism>
<sequence>MRTFLFSLLIVLSLGFIVAPRPAIAGYAAVTQSILPNKIAPTGFGYCVMSLARGFASNDPVAAASACATKSNLRAALKYGARIIKHPFILALVVAAGWYFGDDGEIYSDVSKRLYYVSFRGSIRQHLTESEAKAFIDSEVLIYSESNGYSSFNVTSYPNFSAVTSSFYNSSVYFDYVNSIGETGSTSLSITLLLQGSQSFSEPVSDSDWDDFLNSAIAGDVPGVAKEDMWQVFTNPDGSPNQSIISAPQYNPATVPEMTEALKWYNAGLAQSTDPNAAYYIAPEAMPLVAANAAALLAGNPLPYTDFSGQPATQPVPDDAPTYNPGVTPFPGLTQAQYEQSNNKFGQLAADAVPEFDPSSITDQWSEFDDSVTKIKETDPPWYSDFPSISDLWTIQGGVCTGFPLTVSAGGITQNIQVDSYCQPYSDYFEPALRWFLYVCTGLYLIYMLVRALSGQHVSK</sequence>
<gene>
    <name evidence="2" type="ORF">EDC28_104232</name>
</gene>
<dbReference type="Proteomes" id="UP000268033">
    <property type="component" value="Unassembled WGS sequence"/>
</dbReference>
<comment type="caution">
    <text evidence="2">The sequence shown here is derived from an EMBL/GenBank/DDBJ whole genome shotgun (WGS) entry which is preliminary data.</text>
</comment>
<dbReference type="AlphaFoldDB" id="A0A3N1PK69"/>
<feature type="transmembrane region" description="Helical" evidence="1">
    <location>
        <begin position="432"/>
        <end position="450"/>
    </location>
</feature>
<evidence type="ECO:0000256" key="1">
    <source>
        <dbReference type="SAM" id="Phobius"/>
    </source>
</evidence>
<keyword evidence="1" id="KW-0812">Transmembrane</keyword>
<protein>
    <submittedName>
        <fullName evidence="2">Uncharacterized protein</fullName>
    </submittedName>
</protein>